<evidence type="ECO:0000256" key="7">
    <source>
        <dbReference type="ARBA" id="ARBA00022989"/>
    </source>
</evidence>
<evidence type="ECO:0000256" key="6">
    <source>
        <dbReference type="ARBA" id="ARBA00022692"/>
    </source>
</evidence>
<feature type="domain" description="ABC3 transporter permease C-terminal" evidence="12">
    <location>
        <begin position="161"/>
        <end position="278"/>
    </location>
</feature>
<feature type="transmembrane region" description="Helical" evidence="11">
    <location>
        <begin position="212"/>
        <end position="234"/>
    </location>
</feature>
<feature type="transmembrane region" description="Helical" evidence="11">
    <location>
        <begin position="9"/>
        <end position="30"/>
    </location>
</feature>
<keyword evidence="5 10" id="KW-0132">Cell division</keyword>
<evidence type="ECO:0000256" key="11">
    <source>
        <dbReference type="SAM" id="Phobius"/>
    </source>
</evidence>
<feature type="transmembrane region" description="Helical" evidence="11">
    <location>
        <begin position="254"/>
        <end position="275"/>
    </location>
</feature>
<comment type="function">
    <text evidence="10">Required for cell division and gliding motility.</text>
</comment>
<evidence type="ECO:0000259" key="12">
    <source>
        <dbReference type="Pfam" id="PF02687"/>
    </source>
</evidence>
<evidence type="ECO:0000256" key="2">
    <source>
        <dbReference type="ARBA" id="ARBA00007379"/>
    </source>
</evidence>
<evidence type="ECO:0000256" key="8">
    <source>
        <dbReference type="ARBA" id="ARBA00023136"/>
    </source>
</evidence>
<evidence type="ECO:0000256" key="3">
    <source>
        <dbReference type="ARBA" id="ARBA00021907"/>
    </source>
</evidence>
<accession>H6RII3</accession>
<dbReference type="GO" id="GO:0051301">
    <property type="term" value="P:cell division"/>
    <property type="evidence" value="ECO:0007669"/>
    <property type="project" value="UniProtKB-KW"/>
</dbReference>
<reference evidence="14" key="1">
    <citation type="journal article" date="2012" name="Environ. Microbiol.">
        <title>Genomic content of uncultured Bacteroidetes from contrasting oceanic provinces in the North Atlantic Ocean.</title>
        <authorList>
            <person name="Gomez-Pereira P.R."/>
            <person name="Schuler M."/>
            <person name="Fuchs B.M."/>
            <person name="Bennke C."/>
            <person name="Teeling H."/>
            <person name="Waldmann J."/>
            <person name="Richter M."/>
            <person name="Barbe V."/>
            <person name="Bataille E."/>
            <person name="Glockner F.O."/>
            <person name="Amann R."/>
        </authorList>
    </citation>
    <scope>NUCLEOTIDE SEQUENCE</scope>
</reference>
<feature type="domain" description="FtsX extracellular" evidence="13">
    <location>
        <begin position="43"/>
        <end position="134"/>
    </location>
</feature>
<comment type="similarity">
    <text evidence="2 10">Belongs to the ABC-4 integral membrane protein family. FtsX subfamily.</text>
</comment>
<dbReference type="PANTHER" id="PTHR47755">
    <property type="entry name" value="CELL DIVISION PROTEIN FTSX"/>
    <property type="match status" value="1"/>
</dbReference>
<evidence type="ECO:0000313" key="14">
    <source>
        <dbReference type="EMBL" id="CCG00958.1"/>
    </source>
</evidence>
<evidence type="ECO:0000259" key="13">
    <source>
        <dbReference type="Pfam" id="PF18075"/>
    </source>
</evidence>
<keyword evidence="10" id="KW-0997">Cell inner membrane</keyword>
<dbReference type="Pfam" id="PF02687">
    <property type="entry name" value="FtsX"/>
    <property type="match status" value="1"/>
</dbReference>
<evidence type="ECO:0000256" key="4">
    <source>
        <dbReference type="ARBA" id="ARBA00022475"/>
    </source>
</evidence>
<keyword evidence="7 11" id="KW-1133">Transmembrane helix</keyword>
<keyword evidence="8 10" id="KW-0472">Membrane</keyword>
<dbReference type="GO" id="GO:0005886">
    <property type="term" value="C:plasma membrane"/>
    <property type="evidence" value="ECO:0007669"/>
    <property type="project" value="UniProtKB-SubCell"/>
</dbReference>
<dbReference type="PANTHER" id="PTHR47755:SF1">
    <property type="entry name" value="CELL DIVISION PROTEIN FTSX"/>
    <property type="match status" value="1"/>
</dbReference>
<feature type="transmembrane region" description="Helical" evidence="11">
    <location>
        <begin position="156"/>
        <end position="181"/>
    </location>
</feature>
<dbReference type="PIRSF" id="PIRSF003097">
    <property type="entry name" value="FtsX"/>
    <property type="match status" value="1"/>
</dbReference>
<name>H6RII3_9BACT</name>
<keyword evidence="4 10" id="KW-1003">Cell membrane</keyword>
<reference evidence="14" key="2">
    <citation type="submission" date="2012-02" db="EMBL/GenBank/DDBJ databases">
        <authorList>
            <person name="Genoscope - CEA"/>
        </authorList>
    </citation>
    <scope>NUCLEOTIDE SEQUENCE</scope>
</reference>
<evidence type="ECO:0000256" key="1">
    <source>
        <dbReference type="ARBA" id="ARBA00004651"/>
    </source>
</evidence>
<protein>
    <recommendedName>
        <fullName evidence="3 10">Cell division protein FtsX</fullName>
    </recommendedName>
</protein>
<comment type="subcellular location">
    <subcellularLocation>
        <location evidence="10">Cell inner membrane</location>
    </subcellularLocation>
    <subcellularLocation>
        <location evidence="1">Cell membrane</location>
        <topology evidence="1">Multi-pass membrane protein</topology>
    </subcellularLocation>
</comment>
<organism evidence="14">
    <name type="scientific">uncultured Flavobacteriia bacterium</name>
    <dbReference type="NCBI Taxonomy" id="212695"/>
    <lineage>
        <taxon>Bacteria</taxon>
        <taxon>Pseudomonadati</taxon>
        <taxon>Bacteroidota</taxon>
        <taxon>Flavobacteriia</taxon>
        <taxon>environmental samples</taxon>
    </lineage>
</organism>
<sequence length="293" mass="33029">MSQSKPKGVTIVVTLSVVIFLLGLLGVLLINASKLNDHIRDNVELTVFFNTDLSELEAKQLSDSIVLLPFTSSGTFVSCEEAIFLFKNEIGEDFIDILGDNPLPASLEILLKSEFTDEASLARLERELGASFGVLEVSYPQNIFQQIDRNRRIISFWLPALSIMLIIVAIVLMSNTIKILIYSDRFIIKNQQLIGATQKFILKPYKKISLQWTIYSFCIGTILVAGTIWLIFNLLSVSMDLNLRAIGLHFAQNWYQYILMLFLLLVGVAAVIYIATHLATKKYLNTHSDNLYN</sequence>
<dbReference type="InterPro" id="IPR040690">
    <property type="entry name" value="FtsX_ECD"/>
</dbReference>
<gene>
    <name evidence="14" type="ORF">S3_BF_A10_0025</name>
</gene>
<keyword evidence="6 11" id="KW-0812">Transmembrane</keyword>
<dbReference type="Gene3D" id="3.30.70.3040">
    <property type="match status" value="1"/>
</dbReference>
<evidence type="ECO:0000256" key="9">
    <source>
        <dbReference type="ARBA" id="ARBA00023306"/>
    </source>
</evidence>
<dbReference type="InterPro" id="IPR003838">
    <property type="entry name" value="ABC3_permease_C"/>
</dbReference>
<dbReference type="AlphaFoldDB" id="H6RII3"/>
<dbReference type="Pfam" id="PF18075">
    <property type="entry name" value="FtsX_ECD"/>
    <property type="match status" value="1"/>
</dbReference>
<evidence type="ECO:0000256" key="10">
    <source>
        <dbReference type="PIRNR" id="PIRNR003097"/>
    </source>
</evidence>
<dbReference type="InterPro" id="IPR004513">
    <property type="entry name" value="FtsX"/>
</dbReference>
<dbReference type="EMBL" id="FO117621">
    <property type="protein sequence ID" value="CCG00958.1"/>
    <property type="molecule type" value="Genomic_DNA"/>
</dbReference>
<keyword evidence="9 10" id="KW-0131">Cell cycle</keyword>
<evidence type="ECO:0000256" key="5">
    <source>
        <dbReference type="ARBA" id="ARBA00022618"/>
    </source>
</evidence>
<proteinExistence type="inferred from homology"/>